<dbReference type="OrthoDB" id="8604388at2"/>
<dbReference type="Proteomes" id="UP000279284">
    <property type="component" value="Chromosome"/>
</dbReference>
<evidence type="ECO:0000256" key="1">
    <source>
        <dbReference type="SAM" id="Phobius"/>
    </source>
</evidence>
<accession>A0A3S5E8A4</accession>
<keyword evidence="3" id="KW-1185">Reference proteome</keyword>
<keyword evidence="1" id="KW-0812">Transmembrane</keyword>
<feature type="transmembrane region" description="Helical" evidence="1">
    <location>
        <begin position="68"/>
        <end position="92"/>
    </location>
</feature>
<evidence type="ECO:0000313" key="3">
    <source>
        <dbReference type="Proteomes" id="UP000279284"/>
    </source>
</evidence>
<gene>
    <name evidence="2" type="ORF">NCTC10296_01287</name>
</gene>
<protein>
    <submittedName>
        <fullName evidence="2">Uncharacterized protein</fullName>
    </submittedName>
</protein>
<organism evidence="2 3">
    <name type="scientific">Neisseria canis</name>
    <dbReference type="NCBI Taxonomy" id="493"/>
    <lineage>
        <taxon>Bacteria</taxon>
        <taxon>Pseudomonadati</taxon>
        <taxon>Pseudomonadota</taxon>
        <taxon>Betaproteobacteria</taxon>
        <taxon>Neisseriales</taxon>
        <taxon>Neisseriaceae</taxon>
        <taxon>Neisseria</taxon>
    </lineage>
</organism>
<sequence>MPPENRKNLRDQMIIKKARSKNRSISAKSLLIFTITWALWLAAVYFVFNDHKTLIFEPIIGTWNLVDLIKAVAVVTLTQLNILFCWSILATSRVSALRNKRRTAARIKTAVETTREYRKLDELPPNRNLKK</sequence>
<name>A0A3S5E8A4_9NEIS</name>
<dbReference type="KEGG" id="nci:NCTC10296_01287"/>
<reference evidence="2 3" key="1">
    <citation type="submission" date="2018-12" db="EMBL/GenBank/DDBJ databases">
        <authorList>
            <consortium name="Pathogen Informatics"/>
        </authorList>
    </citation>
    <scope>NUCLEOTIDE SEQUENCE [LARGE SCALE GENOMIC DNA]</scope>
    <source>
        <strain evidence="2 3">NCTC10296</strain>
    </source>
</reference>
<dbReference type="AlphaFoldDB" id="A0A3S5E8A4"/>
<keyword evidence="1" id="KW-1133">Transmembrane helix</keyword>
<dbReference type="EMBL" id="LR134313">
    <property type="protein sequence ID" value="VEF01355.1"/>
    <property type="molecule type" value="Genomic_DNA"/>
</dbReference>
<proteinExistence type="predicted"/>
<dbReference type="RefSeq" id="WP_126326663.1">
    <property type="nucleotide sequence ID" value="NZ_CAUJPY010000025.1"/>
</dbReference>
<keyword evidence="1" id="KW-0472">Membrane</keyword>
<evidence type="ECO:0000313" key="2">
    <source>
        <dbReference type="EMBL" id="VEF01355.1"/>
    </source>
</evidence>
<feature type="transmembrane region" description="Helical" evidence="1">
    <location>
        <begin position="29"/>
        <end position="48"/>
    </location>
</feature>